<proteinExistence type="predicted"/>
<evidence type="ECO:0000313" key="2">
    <source>
        <dbReference type="EMBL" id="OJG83436.1"/>
    </source>
</evidence>
<dbReference type="PANTHER" id="PTHR33434">
    <property type="entry name" value="DEGV DOMAIN-CONTAINING PROTEIN DR_1986-RELATED"/>
    <property type="match status" value="1"/>
</dbReference>
<dbReference type="InterPro" id="IPR033470">
    <property type="entry name" value="FakA-like_C"/>
</dbReference>
<dbReference type="SUPFAM" id="SSF101473">
    <property type="entry name" value="DhaL-like"/>
    <property type="match status" value="1"/>
</dbReference>
<dbReference type="GO" id="GO:0006071">
    <property type="term" value="P:glycerol metabolic process"/>
    <property type="evidence" value="ECO:0007669"/>
    <property type="project" value="InterPro"/>
</dbReference>
<dbReference type="PROSITE" id="PS51480">
    <property type="entry name" value="DHAL"/>
    <property type="match status" value="1"/>
</dbReference>
<dbReference type="Gene3D" id="1.25.40.340">
    <property type="match status" value="1"/>
</dbReference>
<dbReference type="Pfam" id="PF21645">
    <property type="entry name" value="FakA-like_M"/>
    <property type="match status" value="1"/>
</dbReference>
<dbReference type="OrthoDB" id="9760324at2"/>
<sequence>MNVTEINASQFQEMVQAGMKRLQINAEYVNSLNVFPVPDGDTGTNMNLSMTSGAKAVADATSEKVGELAAMLSKGLLMGARGNSGVILSQLFRGFSKQIPNVRVLNAVDLAAAFTHGVETAYKAVMKPVEGTILTVAREAAKAGEKKAKTTDNVVEVMEAVVKGGRRALAKTPELLPVLKEVGVVDSGGQGLLFVYEGFLSALNGEFQMEGVYEPSPAEMDEMVNAEHHRSVQGQLATEDIHYGYCTEIMVKIGEGPTVDRSFDYEEFRNYLNGLGDSLLVVNDDEIIKVHVHTESPGEVLNYGQRFGSLIKVKVDNMRLQHETILEHDEKTQDVALRKTTRVPYGIVAIAAGKGVQQLFESLGANYVISGGQTMNPSTEEIVKAIQEVNAERVIVLPNNKNIFMAADQAAEVADIPVAVVPSRTISQGLTAMLSFNDQVSLEENKETMTEMLASVISGQVTHAIRDTTIDGVKIVEGDFLGMIDGKIIVSHPDIIVASLVTLKKMVTEDTEIVTILVGEGGSISQAEKLSSKLVEYYPDLEIEIHQGDQPVYPYLFSAE</sequence>
<dbReference type="RefSeq" id="WP_071854623.1">
    <property type="nucleotide sequence ID" value="NZ_JXLB01000003.1"/>
</dbReference>
<name>A0A1L8WQZ3_9ENTE</name>
<dbReference type="Pfam" id="PF02734">
    <property type="entry name" value="Dak2"/>
    <property type="match status" value="1"/>
</dbReference>
<organism evidence="2 3">
    <name type="scientific">Enterococcus ratti</name>
    <dbReference type="NCBI Taxonomy" id="150033"/>
    <lineage>
        <taxon>Bacteria</taxon>
        <taxon>Bacillati</taxon>
        <taxon>Bacillota</taxon>
        <taxon>Bacilli</taxon>
        <taxon>Lactobacillales</taxon>
        <taxon>Enterococcaceae</taxon>
        <taxon>Enterococcus</taxon>
    </lineage>
</organism>
<dbReference type="InterPro" id="IPR019986">
    <property type="entry name" value="YloV-like"/>
</dbReference>
<evidence type="ECO:0000259" key="1">
    <source>
        <dbReference type="PROSITE" id="PS51480"/>
    </source>
</evidence>
<dbReference type="STRING" id="150033.RV14_GL001314"/>
<dbReference type="PANTHER" id="PTHR33434:SF4">
    <property type="entry name" value="PHOSPHATASE PROTEIN"/>
    <property type="match status" value="1"/>
</dbReference>
<dbReference type="EMBL" id="JXLB01000003">
    <property type="protein sequence ID" value="OJG83436.1"/>
    <property type="molecule type" value="Genomic_DNA"/>
</dbReference>
<keyword evidence="3" id="KW-1185">Reference proteome</keyword>
<dbReference type="InterPro" id="IPR004007">
    <property type="entry name" value="DhaL_dom"/>
</dbReference>
<evidence type="ECO:0000313" key="3">
    <source>
        <dbReference type="Proteomes" id="UP000182152"/>
    </source>
</evidence>
<protein>
    <submittedName>
        <fullName evidence="2">DAK2 domain-containing protein</fullName>
    </submittedName>
</protein>
<dbReference type="SMART" id="SM01120">
    <property type="entry name" value="Dak2"/>
    <property type="match status" value="1"/>
</dbReference>
<feature type="domain" description="DhaL" evidence="1">
    <location>
        <begin position="9"/>
        <end position="201"/>
    </location>
</feature>
<dbReference type="Pfam" id="PF13684">
    <property type="entry name" value="FakA-like_C"/>
    <property type="match status" value="1"/>
</dbReference>
<dbReference type="InterPro" id="IPR048394">
    <property type="entry name" value="FakA-like_M"/>
</dbReference>
<reference evidence="2 3" key="1">
    <citation type="submission" date="2014-12" db="EMBL/GenBank/DDBJ databases">
        <title>Draft genome sequences of 29 type strains of Enterococci.</title>
        <authorList>
            <person name="Zhong Z."/>
            <person name="Sun Z."/>
            <person name="Liu W."/>
            <person name="Zhang W."/>
            <person name="Zhang H."/>
        </authorList>
    </citation>
    <scope>NUCLEOTIDE SEQUENCE [LARGE SCALE GENOMIC DNA]</scope>
    <source>
        <strain evidence="2 3">DSM 15687</strain>
    </source>
</reference>
<dbReference type="GO" id="GO:0004371">
    <property type="term" value="F:glycerone kinase activity"/>
    <property type="evidence" value="ECO:0007669"/>
    <property type="project" value="InterPro"/>
</dbReference>
<dbReference type="NCBIfam" id="TIGR03599">
    <property type="entry name" value="YloV"/>
    <property type="match status" value="1"/>
</dbReference>
<dbReference type="InterPro" id="IPR036117">
    <property type="entry name" value="DhaL_dom_sf"/>
</dbReference>
<dbReference type="Proteomes" id="UP000182152">
    <property type="component" value="Unassembled WGS sequence"/>
</dbReference>
<comment type="caution">
    <text evidence="2">The sequence shown here is derived from an EMBL/GenBank/DDBJ whole genome shotgun (WGS) entry which is preliminary data.</text>
</comment>
<accession>A0A1L8WQZ3</accession>
<dbReference type="InterPro" id="IPR050270">
    <property type="entry name" value="DegV_domain_contain"/>
</dbReference>
<dbReference type="SMART" id="SM01121">
    <property type="entry name" value="Dak1_2"/>
    <property type="match status" value="1"/>
</dbReference>
<dbReference type="AlphaFoldDB" id="A0A1L8WQZ3"/>
<gene>
    <name evidence="2" type="ORF">RV14_GL001314</name>
</gene>